<evidence type="ECO:0000313" key="3">
    <source>
        <dbReference type="Proteomes" id="UP001290101"/>
    </source>
</evidence>
<protein>
    <submittedName>
        <fullName evidence="2">Uncharacterized protein</fullName>
    </submittedName>
</protein>
<dbReference type="EMBL" id="JAXOTQ010000005">
    <property type="protein sequence ID" value="MDZ5488827.1"/>
    <property type="molecule type" value="Genomic_DNA"/>
</dbReference>
<feature type="region of interest" description="Disordered" evidence="1">
    <location>
        <begin position="1"/>
        <end position="44"/>
    </location>
</feature>
<feature type="compositionally biased region" description="Basic and acidic residues" evidence="1">
    <location>
        <begin position="7"/>
        <end position="44"/>
    </location>
</feature>
<reference evidence="2 3" key="1">
    <citation type="submission" date="2023-12" db="EMBL/GenBank/DDBJ databases">
        <title>Micromonospora sp. nov., isolated from Atacama Desert.</title>
        <authorList>
            <person name="Carro L."/>
            <person name="Golinska P."/>
            <person name="Klenk H.-P."/>
            <person name="Goodfellow M."/>
        </authorList>
    </citation>
    <scope>NUCLEOTIDE SEQUENCE [LARGE SCALE GENOMIC DNA]</scope>
    <source>
        <strain evidence="2 3">4G53</strain>
    </source>
</reference>
<keyword evidence="3" id="KW-1185">Reference proteome</keyword>
<comment type="caution">
    <text evidence="2">The sequence shown here is derived from an EMBL/GenBank/DDBJ whole genome shotgun (WGS) entry which is preliminary data.</text>
</comment>
<dbReference type="RefSeq" id="WP_322475074.1">
    <property type="nucleotide sequence ID" value="NZ_JAXOTR010000010.1"/>
</dbReference>
<organism evidence="2 3">
    <name type="scientific">Micromonospora sicca</name>
    <dbReference type="NCBI Taxonomy" id="2202420"/>
    <lineage>
        <taxon>Bacteria</taxon>
        <taxon>Bacillati</taxon>
        <taxon>Actinomycetota</taxon>
        <taxon>Actinomycetes</taxon>
        <taxon>Micromonosporales</taxon>
        <taxon>Micromonosporaceae</taxon>
        <taxon>Micromonospora</taxon>
    </lineage>
</organism>
<evidence type="ECO:0000256" key="1">
    <source>
        <dbReference type="SAM" id="MobiDB-lite"/>
    </source>
</evidence>
<accession>A0ABU5J8D5</accession>
<proteinExistence type="predicted"/>
<gene>
    <name evidence="2" type="ORF">U2F25_04965</name>
</gene>
<evidence type="ECO:0000313" key="2">
    <source>
        <dbReference type="EMBL" id="MDZ5488827.1"/>
    </source>
</evidence>
<sequence length="44" mass="4695">MAAVDRAQGRVDLTADRGPHDLGADRVAVRTGEIHRPTDLSRAA</sequence>
<dbReference type="Proteomes" id="UP001290101">
    <property type="component" value="Unassembled WGS sequence"/>
</dbReference>
<name>A0ABU5J8D5_9ACTN</name>